<organism evidence="2 3">
    <name type="scientific">Capronia coronata CBS 617.96</name>
    <dbReference type="NCBI Taxonomy" id="1182541"/>
    <lineage>
        <taxon>Eukaryota</taxon>
        <taxon>Fungi</taxon>
        <taxon>Dikarya</taxon>
        <taxon>Ascomycota</taxon>
        <taxon>Pezizomycotina</taxon>
        <taxon>Eurotiomycetes</taxon>
        <taxon>Chaetothyriomycetidae</taxon>
        <taxon>Chaetothyriales</taxon>
        <taxon>Herpotrichiellaceae</taxon>
        <taxon>Capronia</taxon>
    </lineage>
</organism>
<dbReference type="AlphaFoldDB" id="W9XZR4"/>
<dbReference type="PROSITE" id="PS51677">
    <property type="entry name" value="NODB"/>
    <property type="match status" value="1"/>
</dbReference>
<dbReference type="Pfam" id="PF01522">
    <property type="entry name" value="Polysacc_deac_1"/>
    <property type="match status" value="1"/>
</dbReference>
<evidence type="ECO:0000313" key="3">
    <source>
        <dbReference type="Proteomes" id="UP000019484"/>
    </source>
</evidence>
<dbReference type="EMBL" id="AMWN01000005">
    <property type="protein sequence ID" value="EXJ85733.1"/>
    <property type="molecule type" value="Genomic_DNA"/>
</dbReference>
<dbReference type="GO" id="GO:0005975">
    <property type="term" value="P:carbohydrate metabolic process"/>
    <property type="evidence" value="ECO:0007669"/>
    <property type="project" value="InterPro"/>
</dbReference>
<feature type="domain" description="NodB homology" evidence="1">
    <location>
        <begin position="78"/>
        <end position="312"/>
    </location>
</feature>
<dbReference type="GO" id="GO:0016810">
    <property type="term" value="F:hydrolase activity, acting on carbon-nitrogen (but not peptide) bonds"/>
    <property type="evidence" value="ECO:0007669"/>
    <property type="project" value="InterPro"/>
</dbReference>
<comment type="caution">
    <text evidence="2">The sequence shown here is derived from an EMBL/GenBank/DDBJ whole genome shotgun (WGS) entry which is preliminary data.</text>
</comment>
<dbReference type="InterPro" id="IPR002509">
    <property type="entry name" value="NODB_dom"/>
</dbReference>
<dbReference type="eggNOG" id="ENOG502QS9Q">
    <property type="taxonomic scope" value="Eukaryota"/>
</dbReference>
<dbReference type="PANTHER" id="PTHR43123">
    <property type="entry name" value="POLYSACCHARIDE DEACETYLASE-RELATED"/>
    <property type="match status" value="1"/>
</dbReference>
<dbReference type="Gene3D" id="3.20.20.370">
    <property type="entry name" value="Glycoside hydrolase/deacetylase"/>
    <property type="match status" value="1"/>
</dbReference>
<dbReference type="HOGENOM" id="CLU_029940_0_0_1"/>
<evidence type="ECO:0000259" key="1">
    <source>
        <dbReference type="PROSITE" id="PS51677"/>
    </source>
</evidence>
<dbReference type="PANTHER" id="PTHR43123:SF3">
    <property type="entry name" value="NODB HOMOLOGY DOMAIN-CONTAINING PROTEIN"/>
    <property type="match status" value="1"/>
</dbReference>
<dbReference type="GeneID" id="19160970"/>
<proteinExistence type="predicted"/>
<name>W9XZR4_9EURO</name>
<keyword evidence="3" id="KW-1185">Reference proteome</keyword>
<dbReference type="OrthoDB" id="9970124at2759"/>
<evidence type="ECO:0000313" key="2">
    <source>
        <dbReference type="EMBL" id="EXJ85733.1"/>
    </source>
</evidence>
<dbReference type="RefSeq" id="XP_007725171.1">
    <property type="nucleotide sequence ID" value="XM_007726981.1"/>
</dbReference>
<reference evidence="2 3" key="1">
    <citation type="submission" date="2013-03" db="EMBL/GenBank/DDBJ databases">
        <title>The Genome Sequence of Capronia coronata CBS 617.96.</title>
        <authorList>
            <consortium name="The Broad Institute Genomics Platform"/>
            <person name="Cuomo C."/>
            <person name="de Hoog S."/>
            <person name="Gorbushina A."/>
            <person name="Walker B."/>
            <person name="Young S.K."/>
            <person name="Zeng Q."/>
            <person name="Gargeya S."/>
            <person name="Fitzgerald M."/>
            <person name="Haas B."/>
            <person name="Abouelleil A."/>
            <person name="Allen A.W."/>
            <person name="Alvarado L."/>
            <person name="Arachchi H.M."/>
            <person name="Berlin A.M."/>
            <person name="Chapman S.B."/>
            <person name="Gainer-Dewar J."/>
            <person name="Goldberg J."/>
            <person name="Griggs A."/>
            <person name="Gujja S."/>
            <person name="Hansen M."/>
            <person name="Howarth C."/>
            <person name="Imamovic A."/>
            <person name="Ireland A."/>
            <person name="Larimer J."/>
            <person name="McCowan C."/>
            <person name="Murphy C."/>
            <person name="Pearson M."/>
            <person name="Poon T.W."/>
            <person name="Priest M."/>
            <person name="Roberts A."/>
            <person name="Saif S."/>
            <person name="Shea T."/>
            <person name="Sisk P."/>
            <person name="Sykes S."/>
            <person name="Wortman J."/>
            <person name="Nusbaum C."/>
            <person name="Birren B."/>
        </authorList>
    </citation>
    <scope>NUCLEOTIDE SEQUENCE [LARGE SCALE GENOMIC DNA]</scope>
    <source>
        <strain evidence="2 3">CBS 617.96</strain>
    </source>
</reference>
<dbReference type="STRING" id="1182541.W9XZR4"/>
<dbReference type="SUPFAM" id="SSF88713">
    <property type="entry name" value="Glycoside hydrolase/deacetylase"/>
    <property type="match status" value="1"/>
</dbReference>
<dbReference type="Proteomes" id="UP000019484">
    <property type="component" value="Unassembled WGS sequence"/>
</dbReference>
<dbReference type="InterPro" id="IPR011330">
    <property type="entry name" value="Glyco_hydro/deAcase_b/a-brl"/>
</dbReference>
<gene>
    <name evidence="2" type="ORF">A1O1_06101</name>
</gene>
<accession>W9XZR4</accession>
<protein>
    <recommendedName>
        <fullName evidence="1">NodB homology domain-containing protein</fullName>
    </recommendedName>
</protein>
<sequence>MVVVEEKYQIPLVLLFFNVDNQTGFGEEGFDPKWPNGARIAVSFVLNYEEGGERSVLDGDAHSEPYLWEKGASGGYKTTRYLNAEQDFEYGSRVASWRLIRLFKEFGWNFTTYAIAVALQKNPKFAKALVRDGHEVAAHGYRWLEFYDYNLEEDKAYIKKSLTTLKEVTGEFPVGAYFGRGTPQTHALFPEVWKELGEEFLWSSECYNDDVPYWLDLPWEASLPEKERKGMLLIPYNYDCNDGKFHMSPGFGSSVAETYEQYLKNTFDMLYREGGKLMNIPLHTRIIGKAGRCEALRKFMLYIAEKEGVWVTTRRDIAKHMHKNFPYQPDRKWMEGVKQ</sequence>